<dbReference type="Gramene" id="Mp3g00680.1">
    <property type="protein sequence ID" value="Mp3g00680.1.cds1"/>
    <property type="gene ID" value="Mp3g00680"/>
</dbReference>
<dbReference type="Proteomes" id="UP000244005">
    <property type="component" value="Unassembled WGS sequence"/>
</dbReference>
<accession>A0A2R6XNB5</accession>
<proteinExistence type="predicted"/>
<name>A0A2R6XNB5_MARPO</name>
<dbReference type="AlphaFoldDB" id="A0A2R6XNB5"/>
<dbReference type="EMBL" id="KZ772679">
    <property type="protein sequence ID" value="PTQ47610.1"/>
    <property type="molecule type" value="Genomic_DNA"/>
</dbReference>
<protein>
    <submittedName>
        <fullName evidence="1">Uncharacterized protein</fullName>
    </submittedName>
</protein>
<evidence type="ECO:0000313" key="1">
    <source>
        <dbReference type="EMBL" id="PTQ47610.1"/>
    </source>
</evidence>
<evidence type="ECO:0000313" key="2">
    <source>
        <dbReference type="Proteomes" id="UP000244005"/>
    </source>
</evidence>
<reference evidence="2" key="1">
    <citation type="journal article" date="2017" name="Cell">
        <title>Insights into land plant evolution garnered from the Marchantia polymorpha genome.</title>
        <authorList>
            <person name="Bowman J.L."/>
            <person name="Kohchi T."/>
            <person name="Yamato K.T."/>
            <person name="Jenkins J."/>
            <person name="Shu S."/>
            <person name="Ishizaki K."/>
            <person name="Yamaoka S."/>
            <person name="Nishihama R."/>
            <person name="Nakamura Y."/>
            <person name="Berger F."/>
            <person name="Adam C."/>
            <person name="Aki S.S."/>
            <person name="Althoff F."/>
            <person name="Araki T."/>
            <person name="Arteaga-Vazquez M.A."/>
            <person name="Balasubrmanian S."/>
            <person name="Barry K."/>
            <person name="Bauer D."/>
            <person name="Boehm C.R."/>
            <person name="Briginshaw L."/>
            <person name="Caballero-Perez J."/>
            <person name="Catarino B."/>
            <person name="Chen F."/>
            <person name="Chiyoda S."/>
            <person name="Chovatia M."/>
            <person name="Davies K.M."/>
            <person name="Delmans M."/>
            <person name="Demura T."/>
            <person name="Dierschke T."/>
            <person name="Dolan L."/>
            <person name="Dorantes-Acosta A.E."/>
            <person name="Eklund D.M."/>
            <person name="Florent S.N."/>
            <person name="Flores-Sandoval E."/>
            <person name="Fujiyama A."/>
            <person name="Fukuzawa H."/>
            <person name="Galik B."/>
            <person name="Grimanelli D."/>
            <person name="Grimwood J."/>
            <person name="Grossniklaus U."/>
            <person name="Hamada T."/>
            <person name="Haseloff J."/>
            <person name="Hetherington A.J."/>
            <person name="Higo A."/>
            <person name="Hirakawa Y."/>
            <person name="Hundley H.N."/>
            <person name="Ikeda Y."/>
            <person name="Inoue K."/>
            <person name="Inoue S.I."/>
            <person name="Ishida S."/>
            <person name="Jia Q."/>
            <person name="Kakita M."/>
            <person name="Kanazawa T."/>
            <person name="Kawai Y."/>
            <person name="Kawashima T."/>
            <person name="Kennedy M."/>
            <person name="Kinose K."/>
            <person name="Kinoshita T."/>
            <person name="Kohara Y."/>
            <person name="Koide E."/>
            <person name="Komatsu K."/>
            <person name="Kopischke S."/>
            <person name="Kubo M."/>
            <person name="Kyozuka J."/>
            <person name="Lagercrantz U."/>
            <person name="Lin S.S."/>
            <person name="Lindquist E."/>
            <person name="Lipzen A.M."/>
            <person name="Lu C.W."/>
            <person name="De Luna E."/>
            <person name="Martienssen R.A."/>
            <person name="Minamino N."/>
            <person name="Mizutani M."/>
            <person name="Mizutani M."/>
            <person name="Mochizuki N."/>
            <person name="Monte I."/>
            <person name="Mosher R."/>
            <person name="Nagasaki H."/>
            <person name="Nakagami H."/>
            <person name="Naramoto S."/>
            <person name="Nishitani K."/>
            <person name="Ohtani M."/>
            <person name="Okamoto T."/>
            <person name="Okumura M."/>
            <person name="Phillips J."/>
            <person name="Pollak B."/>
            <person name="Reinders A."/>
            <person name="Rovekamp M."/>
            <person name="Sano R."/>
            <person name="Sawa S."/>
            <person name="Schmid M.W."/>
            <person name="Shirakawa M."/>
            <person name="Solano R."/>
            <person name="Spunde A."/>
            <person name="Suetsugu N."/>
            <person name="Sugano S."/>
            <person name="Sugiyama A."/>
            <person name="Sun R."/>
            <person name="Suzuki Y."/>
            <person name="Takenaka M."/>
            <person name="Takezawa D."/>
            <person name="Tomogane H."/>
            <person name="Tsuzuki M."/>
            <person name="Ueda T."/>
            <person name="Umeda M."/>
            <person name="Ward J.M."/>
            <person name="Watanabe Y."/>
            <person name="Yazaki K."/>
            <person name="Yokoyama R."/>
            <person name="Yoshitake Y."/>
            <person name="Yotsui I."/>
            <person name="Zachgo S."/>
            <person name="Schmutz J."/>
        </authorList>
    </citation>
    <scope>NUCLEOTIDE SEQUENCE [LARGE SCALE GENOMIC DNA]</scope>
    <source>
        <strain evidence="2">Tak-1</strain>
    </source>
</reference>
<keyword evidence="2" id="KW-1185">Reference proteome</keyword>
<organism evidence="1 2">
    <name type="scientific">Marchantia polymorpha</name>
    <name type="common">Common liverwort</name>
    <name type="synonym">Marchantia aquatica</name>
    <dbReference type="NCBI Taxonomy" id="3197"/>
    <lineage>
        <taxon>Eukaryota</taxon>
        <taxon>Viridiplantae</taxon>
        <taxon>Streptophyta</taxon>
        <taxon>Embryophyta</taxon>
        <taxon>Marchantiophyta</taxon>
        <taxon>Marchantiopsida</taxon>
        <taxon>Marchantiidae</taxon>
        <taxon>Marchantiales</taxon>
        <taxon>Marchantiaceae</taxon>
        <taxon>Marchantia</taxon>
    </lineage>
</organism>
<gene>
    <name evidence="1" type="ORF">MARPO_0007s0064</name>
</gene>
<sequence>MSCESFESHVDVRGEGGRVRRKDCHTLLSNLYTVWVRKLRWLSTYIIASCTPSAIKIRSVRT</sequence>